<evidence type="ECO:0000313" key="7">
    <source>
        <dbReference type="EMBL" id="SDC37412.1"/>
    </source>
</evidence>
<dbReference type="PANTHER" id="PTHR43527">
    <property type="entry name" value="4-DIPHOSPHOCYTIDYL-2-C-METHYL-D-ERYTHRITOL KINASE, CHLOROPLASTIC"/>
    <property type="match status" value="1"/>
</dbReference>
<dbReference type="InterPro" id="IPR014721">
    <property type="entry name" value="Ribsml_uS5_D2-typ_fold_subgr"/>
</dbReference>
<dbReference type="Proteomes" id="UP000198945">
    <property type="component" value="Unassembled WGS sequence"/>
</dbReference>
<evidence type="ECO:0000313" key="6">
    <source>
        <dbReference type="EMBL" id="PXV64807.1"/>
    </source>
</evidence>
<keyword evidence="3 7" id="KW-0418">Kinase</keyword>
<dbReference type="AlphaFoldDB" id="A0A1G6L245"/>
<dbReference type="InterPro" id="IPR006204">
    <property type="entry name" value="GHMP_kinase_N_dom"/>
</dbReference>
<reference evidence="7 13" key="1">
    <citation type="submission" date="2016-10" db="EMBL/GenBank/DDBJ databases">
        <authorList>
            <person name="Varghese N."/>
            <person name="Submissions S."/>
        </authorList>
    </citation>
    <scope>NUCLEOTIDE SEQUENCE [LARGE SCALE GENOMIC DNA]</scope>
    <source>
        <strain evidence="7 13">WG10</strain>
    </source>
</reference>
<evidence type="ECO:0000256" key="1">
    <source>
        <dbReference type="ARBA" id="ARBA00022679"/>
    </source>
</evidence>
<reference evidence="6 11" key="3">
    <citation type="submission" date="2018-04" db="EMBL/GenBank/DDBJ databases">
        <title>Subsurface microbial communities from deep shales in Ohio and West Virginia, USA.</title>
        <authorList>
            <person name="Wrighton K."/>
        </authorList>
    </citation>
    <scope>NUCLEOTIDE SEQUENCE [LARGE SCALE GENOMIC DNA]</scope>
    <source>
        <strain evidence="6 11">MSL28</strain>
    </source>
</reference>
<dbReference type="Proteomes" id="UP000247389">
    <property type="component" value="Unassembled WGS sequence"/>
</dbReference>
<dbReference type="InterPro" id="IPR020568">
    <property type="entry name" value="Ribosomal_Su5_D2-typ_SF"/>
</dbReference>
<dbReference type="GO" id="GO:0016301">
    <property type="term" value="F:kinase activity"/>
    <property type="evidence" value="ECO:0007669"/>
    <property type="project" value="UniProtKB-KW"/>
</dbReference>
<keyword evidence="1" id="KW-0808">Transferase</keyword>
<reference evidence="9 12" key="4">
    <citation type="submission" date="2019-03" db="EMBL/GenBank/DDBJ databases">
        <title>Deep subsurface shale carbon reservoir microbial communities from Ohio and West Virginia, USA.</title>
        <authorList>
            <person name="Wrighton K."/>
        </authorList>
    </citation>
    <scope>NUCLEOTIDE SEQUENCE [LARGE SCALE GENOMIC DNA]</scope>
    <source>
        <strain evidence="9 12">UTICA-S4D12</strain>
    </source>
</reference>
<dbReference type="SUPFAM" id="SSF54211">
    <property type="entry name" value="Ribosomal protein S5 domain 2-like"/>
    <property type="match status" value="1"/>
</dbReference>
<dbReference type="Gene3D" id="3.30.230.10">
    <property type="match status" value="1"/>
</dbReference>
<dbReference type="Proteomes" id="UP000324896">
    <property type="component" value="Unassembled WGS sequence"/>
</dbReference>
<dbReference type="RefSeq" id="WP_089716125.1">
    <property type="nucleotide sequence ID" value="NZ_FMYT01000005.1"/>
</dbReference>
<evidence type="ECO:0000313" key="12">
    <source>
        <dbReference type="Proteomes" id="UP000295758"/>
    </source>
</evidence>
<evidence type="ECO:0000313" key="10">
    <source>
        <dbReference type="Proteomes" id="UP000198945"/>
    </source>
</evidence>
<keyword evidence="2" id="KW-0547">Nucleotide-binding</keyword>
<dbReference type="EMBL" id="SOAA01000001">
    <property type="protein sequence ID" value="TDS35383.1"/>
    <property type="molecule type" value="Genomic_DNA"/>
</dbReference>
<feature type="domain" description="GHMP kinase N-terminal" evidence="5">
    <location>
        <begin position="66"/>
        <end position="130"/>
    </location>
</feature>
<evidence type="ECO:0000313" key="9">
    <source>
        <dbReference type="EMBL" id="TDS35383.1"/>
    </source>
</evidence>
<organism evidence="7 13">
    <name type="scientific">Halanaerobium congolense</name>
    <dbReference type="NCBI Taxonomy" id="54121"/>
    <lineage>
        <taxon>Bacteria</taxon>
        <taxon>Bacillati</taxon>
        <taxon>Bacillota</taxon>
        <taxon>Clostridia</taxon>
        <taxon>Halanaerobiales</taxon>
        <taxon>Halanaerobiaceae</taxon>
        <taxon>Halanaerobium</taxon>
    </lineage>
</organism>
<evidence type="ECO:0000256" key="4">
    <source>
        <dbReference type="ARBA" id="ARBA00022840"/>
    </source>
</evidence>
<evidence type="ECO:0000313" key="13">
    <source>
        <dbReference type="Proteomes" id="UP000324896"/>
    </source>
</evidence>
<accession>A0A1G6L245</accession>
<dbReference type="Proteomes" id="UP000295758">
    <property type="component" value="Unassembled WGS sequence"/>
</dbReference>
<sequence length="309" mass="34983">MQQVILRVPGSCGELLQGIIDDQNFLISCPINLYTKVNAHFTDSENKIIINKNNSSTENTYKTEIAVKKILNHYNFKEKAVKIRLNSELISGIGMASSTADISAAGAAVMLLLKNKVDFKLLKKICLDLEPTDSVFLEGIRFFDHLNGKKDYLLTAFPPEIDILIFKEKGTVDSLSFNQSEKLNLLNKNKEEKIKKSFKLIKSGFKKNNYYLLGKGTTLSSLAHQKILYKKDLNKLLQIIKKNDRIYGINIAHSGTMIGVLAAKNLNSEKILKEIREKTELEYLKRVKIISGGIERRVNDGTFAWRQIN</sequence>
<name>A0A1G6L245_9FIRM</name>
<protein>
    <submittedName>
        <fullName evidence="7">Threonine kinase</fullName>
    </submittedName>
</protein>
<keyword evidence="4" id="KW-0067">ATP-binding</keyword>
<evidence type="ECO:0000313" key="11">
    <source>
        <dbReference type="Proteomes" id="UP000247389"/>
    </source>
</evidence>
<dbReference type="GO" id="GO:0005524">
    <property type="term" value="F:ATP binding"/>
    <property type="evidence" value="ECO:0007669"/>
    <property type="project" value="UniProtKB-KW"/>
</dbReference>
<dbReference type="Pfam" id="PF00288">
    <property type="entry name" value="GHMP_kinases_N"/>
    <property type="match status" value="1"/>
</dbReference>
<evidence type="ECO:0000256" key="3">
    <source>
        <dbReference type="ARBA" id="ARBA00022777"/>
    </source>
</evidence>
<evidence type="ECO:0000313" key="8">
    <source>
        <dbReference type="EMBL" id="SDI23855.1"/>
    </source>
</evidence>
<dbReference type="EMBL" id="QICM01000016">
    <property type="protein sequence ID" value="PXV64807.1"/>
    <property type="molecule type" value="Genomic_DNA"/>
</dbReference>
<dbReference type="EMBL" id="FMYT01000005">
    <property type="protein sequence ID" value="SDC37412.1"/>
    <property type="molecule type" value="Genomic_DNA"/>
</dbReference>
<dbReference type="PANTHER" id="PTHR43527:SF1">
    <property type="entry name" value="L-THREONINE KINASE"/>
    <property type="match status" value="1"/>
</dbReference>
<proteinExistence type="predicted"/>
<reference evidence="8 10" key="2">
    <citation type="submission" date="2016-10" db="EMBL/GenBank/DDBJ databases">
        <authorList>
            <person name="de Groot N.N."/>
        </authorList>
    </citation>
    <scope>NUCLEOTIDE SEQUENCE [LARGE SCALE GENOMIC DNA]</scope>
    <source>
        <strain evidence="8 10">WG7</strain>
    </source>
</reference>
<evidence type="ECO:0000259" key="5">
    <source>
        <dbReference type="Pfam" id="PF00288"/>
    </source>
</evidence>
<gene>
    <name evidence="9" type="ORF">BY453_101101</name>
    <name evidence="6" type="ORF">C8C78_11643</name>
    <name evidence="7" type="ORF">SAMN04488597_10590</name>
    <name evidence="8" type="ORF">SAMN04515654_103124</name>
</gene>
<evidence type="ECO:0000256" key="2">
    <source>
        <dbReference type="ARBA" id="ARBA00022741"/>
    </source>
</evidence>
<dbReference type="EMBL" id="FNEH01000003">
    <property type="protein sequence ID" value="SDI23855.1"/>
    <property type="molecule type" value="Genomic_DNA"/>
</dbReference>